<dbReference type="GO" id="GO:0005524">
    <property type="term" value="F:ATP binding"/>
    <property type="evidence" value="ECO:0007669"/>
    <property type="project" value="UniProtKB-KW"/>
</dbReference>
<sequence length="285" mass="30363">MSLRTALDRLTARRPELPAPPEPGAVAVTARGIGLRVGGRWLLRDVDLDLTAGTLLAVVGPNGAGKSTLLSLLAGDRTPTAGTVRVGGLDVRRAHPVDLARRRAVLPQRPQLSFPFTVADIVAMGRAPWASTDAETADEEAVAEALAATGMTDFAARRYPTLSGGEQARASFARVLAQRTPVLLLDEPTAALDLRHQERLMRTARDRADRGLAVLAVLHDLQLAAAYADEIAVLRDGRLVARGAPERVLTEPLLEDVYRLPVEVLRHPATGAVLVGPRRPGKGTP</sequence>
<dbReference type="Pfam" id="PF00005">
    <property type="entry name" value="ABC_tran"/>
    <property type="match status" value="1"/>
</dbReference>
<dbReference type="PANTHER" id="PTHR42794:SF1">
    <property type="entry name" value="HEMIN IMPORT ATP-BINDING PROTEIN HMUV"/>
    <property type="match status" value="1"/>
</dbReference>
<evidence type="ECO:0000256" key="4">
    <source>
        <dbReference type="ARBA" id="ARBA00022967"/>
    </source>
</evidence>
<reference evidence="6 7" key="1">
    <citation type="submission" date="2019-04" db="EMBL/GenBank/DDBJ databases">
        <title>Streptomyces sp. nov. Bv016 isolated from bark of Buahinia variegata.</title>
        <authorList>
            <person name="Kanchanasin P."/>
            <person name="Tanasupawat S."/>
            <person name="Yuki M."/>
            <person name="Kudo T."/>
        </authorList>
    </citation>
    <scope>NUCLEOTIDE SEQUENCE [LARGE SCALE GENOMIC DNA]</scope>
    <source>
        <strain evidence="6 7">Bv016</strain>
    </source>
</reference>
<keyword evidence="4" id="KW-1278">Translocase</keyword>
<keyword evidence="1" id="KW-0813">Transport</keyword>
<dbReference type="AlphaFoldDB" id="A0A4Z1D1K0"/>
<dbReference type="PROSITE" id="PS50893">
    <property type="entry name" value="ABC_TRANSPORTER_2"/>
    <property type="match status" value="1"/>
</dbReference>
<keyword evidence="7" id="KW-1185">Reference proteome</keyword>
<dbReference type="EMBL" id="SRRT01000005">
    <property type="protein sequence ID" value="TGN75636.1"/>
    <property type="molecule type" value="Genomic_DNA"/>
</dbReference>
<evidence type="ECO:0000313" key="7">
    <source>
        <dbReference type="Proteomes" id="UP000298159"/>
    </source>
</evidence>
<dbReference type="SUPFAM" id="SSF52540">
    <property type="entry name" value="P-loop containing nucleoside triphosphate hydrolases"/>
    <property type="match status" value="1"/>
</dbReference>
<evidence type="ECO:0000259" key="5">
    <source>
        <dbReference type="PROSITE" id="PS50893"/>
    </source>
</evidence>
<keyword evidence="2" id="KW-0547">Nucleotide-binding</keyword>
<dbReference type="FunFam" id="3.40.50.300:FF:000134">
    <property type="entry name" value="Iron-enterobactin ABC transporter ATP-binding protein"/>
    <property type="match status" value="1"/>
</dbReference>
<feature type="domain" description="ABC transporter" evidence="5">
    <location>
        <begin position="28"/>
        <end position="261"/>
    </location>
</feature>
<dbReference type="PANTHER" id="PTHR42794">
    <property type="entry name" value="HEMIN IMPORT ATP-BINDING PROTEIN HMUV"/>
    <property type="match status" value="1"/>
</dbReference>
<dbReference type="SMART" id="SM00382">
    <property type="entry name" value="AAA"/>
    <property type="match status" value="1"/>
</dbReference>
<dbReference type="PROSITE" id="PS00211">
    <property type="entry name" value="ABC_TRANSPORTER_1"/>
    <property type="match status" value="1"/>
</dbReference>
<dbReference type="CDD" id="cd03214">
    <property type="entry name" value="ABC_Iron-Siderophores_B12_Hemin"/>
    <property type="match status" value="1"/>
</dbReference>
<dbReference type="Gene3D" id="3.40.50.300">
    <property type="entry name" value="P-loop containing nucleotide triphosphate hydrolases"/>
    <property type="match status" value="1"/>
</dbReference>
<protein>
    <submittedName>
        <fullName evidence="6">Heme ABC transporter ATP-binding protein</fullName>
    </submittedName>
</protein>
<keyword evidence="3 6" id="KW-0067">ATP-binding</keyword>
<dbReference type="Proteomes" id="UP000298159">
    <property type="component" value="Unassembled WGS sequence"/>
</dbReference>
<dbReference type="NCBIfam" id="NF010068">
    <property type="entry name" value="PRK13548.1"/>
    <property type="match status" value="1"/>
</dbReference>
<name>A0A4Z1D1K0_9ACTN</name>
<dbReference type="RefSeq" id="WP_135786789.1">
    <property type="nucleotide sequence ID" value="NZ_SRRT01000005.1"/>
</dbReference>
<organism evidence="6 7">
    <name type="scientific">Streptomyces bauhiniae</name>
    <dbReference type="NCBI Taxonomy" id="2340725"/>
    <lineage>
        <taxon>Bacteria</taxon>
        <taxon>Bacillati</taxon>
        <taxon>Actinomycetota</taxon>
        <taxon>Actinomycetes</taxon>
        <taxon>Kitasatosporales</taxon>
        <taxon>Streptomycetaceae</taxon>
        <taxon>Streptomyces</taxon>
    </lineage>
</organism>
<dbReference type="InterPro" id="IPR017871">
    <property type="entry name" value="ABC_transporter-like_CS"/>
</dbReference>
<evidence type="ECO:0000256" key="2">
    <source>
        <dbReference type="ARBA" id="ARBA00022741"/>
    </source>
</evidence>
<dbReference type="InterPro" id="IPR003439">
    <property type="entry name" value="ABC_transporter-like_ATP-bd"/>
</dbReference>
<comment type="caution">
    <text evidence="6">The sequence shown here is derived from an EMBL/GenBank/DDBJ whole genome shotgun (WGS) entry which is preliminary data.</text>
</comment>
<dbReference type="InterPro" id="IPR027417">
    <property type="entry name" value="P-loop_NTPase"/>
</dbReference>
<accession>A0A4Z1D1K0</accession>
<dbReference type="GO" id="GO:0016887">
    <property type="term" value="F:ATP hydrolysis activity"/>
    <property type="evidence" value="ECO:0007669"/>
    <property type="project" value="InterPro"/>
</dbReference>
<dbReference type="GeneID" id="95449578"/>
<evidence type="ECO:0000313" key="6">
    <source>
        <dbReference type="EMBL" id="TGN75636.1"/>
    </source>
</evidence>
<proteinExistence type="predicted"/>
<gene>
    <name evidence="6" type="ORF">E5083_18435</name>
</gene>
<evidence type="ECO:0000256" key="3">
    <source>
        <dbReference type="ARBA" id="ARBA00022840"/>
    </source>
</evidence>
<evidence type="ECO:0000256" key="1">
    <source>
        <dbReference type="ARBA" id="ARBA00022448"/>
    </source>
</evidence>
<dbReference type="InterPro" id="IPR003593">
    <property type="entry name" value="AAA+_ATPase"/>
</dbReference>